<organism evidence="16 17">
    <name type="scientific">Ellagibacter isourolithinifaciens</name>
    <dbReference type="NCBI Taxonomy" id="2137581"/>
    <lineage>
        <taxon>Bacteria</taxon>
        <taxon>Bacillati</taxon>
        <taxon>Actinomycetota</taxon>
        <taxon>Coriobacteriia</taxon>
        <taxon>Eggerthellales</taxon>
        <taxon>Eggerthellaceae</taxon>
        <taxon>Ellagibacter</taxon>
    </lineage>
</organism>
<keyword evidence="10 14" id="KW-0067">ATP-binding</keyword>
<dbReference type="PANTHER" id="PTHR22749:SF6">
    <property type="entry name" value="RIBOFLAVIN KINASE"/>
    <property type="match status" value="1"/>
</dbReference>
<dbReference type="InterPro" id="IPR023465">
    <property type="entry name" value="Riboflavin_kinase_dom_sf"/>
</dbReference>
<keyword evidence="3 14" id="KW-0285">Flavoprotein</keyword>
<dbReference type="GO" id="GO:0008531">
    <property type="term" value="F:riboflavin kinase activity"/>
    <property type="evidence" value="ECO:0007669"/>
    <property type="project" value="UniProtKB-UniRule"/>
</dbReference>
<evidence type="ECO:0000256" key="6">
    <source>
        <dbReference type="ARBA" id="ARBA00022695"/>
    </source>
</evidence>
<evidence type="ECO:0000256" key="12">
    <source>
        <dbReference type="ARBA" id="ARBA00047880"/>
    </source>
</evidence>
<reference evidence="16 17" key="1">
    <citation type="submission" date="2019-09" db="EMBL/GenBank/DDBJ databases">
        <title>Whole genome shotgun sequencing (WGS) of Ellagibacter isourolithinifaciens DSM 104140(T) and Adlercreutzia muris DSM 29508(T).</title>
        <authorList>
            <person name="Stoll D.A."/>
            <person name="Danylec N."/>
            <person name="Huch M."/>
        </authorList>
    </citation>
    <scope>NUCLEOTIDE SEQUENCE [LARGE SCALE GENOMIC DNA]</scope>
    <source>
        <strain evidence="16 17">DSM 104140</strain>
    </source>
</reference>
<evidence type="ECO:0000256" key="14">
    <source>
        <dbReference type="PIRNR" id="PIRNR004491"/>
    </source>
</evidence>
<dbReference type="InterPro" id="IPR015865">
    <property type="entry name" value="Riboflavin_kinase_bac/euk"/>
</dbReference>
<evidence type="ECO:0000313" key="17">
    <source>
        <dbReference type="Proteomes" id="UP000468668"/>
    </source>
</evidence>
<dbReference type="PIRSF" id="PIRSF004491">
    <property type="entry name" value="FAD_Synth"/>
    <property type="match status" value="1"/>
</dbReference>
<evidence type="ECO:0000256" key="10">
    <source>
        <dbReference type="ARBA" id="ARBA00022840"/>
    </source>
</evidence>
<evidence type="ECO:0000256" key="13">
    <source>
        <dbReference type="ARBA" id="ARBA00049494"/>
    </source>
</evidence>
<dbReference type="SUPFAM" id="SSF52374">
    <property type="entry name" value="Nucleotidylyl transferase"/>
    <property type="match status" value="1"/>
</dbReference>
<keyword evidence="9 14" id="KW-0274">FAD</keyword>
<dbReference type="Pfam" id="PF01687">
    <property type="entry name" value="Flavokinase"/>
    <property type="match status" value="1"/>
</dbReference>
<comment type="pathway">
    <text evidence="2 14">Cofactor biosynthesis; FMN biosynthesis; FMN from riboflavin (ATP route): step 1/1.</text>
</comment>
<dbReference type="Proteomes" id="UP000468668">
    <property type="component" value="Unassembled WGS sequence"/>
</dbReference>
<dbReference type="OrthoDB" id="9803667at2"/>
<comment type="similarity">
    <text evidence="14">Belongs to the ribF family.</text>
</comment>
<dbReference type="UniPathway" id="UPA00276">
    <property type="reaction ID" value="UER00406"/>
</dbReference>
<evidence type="ECO:0000256" key="2">
    <source>
        <dbReference type="ARBA" id="ARBA00005201"/>
    </source>
</evidence>
<dbReference type="InterPro" id="IPR015864">
    <property type="entry name" value="FAD_synthase"/>
</dbReference>
<comment type="caution">
    <text evidence="16">The sequence shown here is derived from an EMBL/GenBank/DDBJ whole genome shotgun (WGS) entry which is preliminary data.</text>
</comment>
<dbReference type="GO" id="GO:0009398">
    <property type="term" value="P:FMN biosynthetic process"/>
    <property type="evidence" value="ECO:0007669"/>
    <property type="project" value="UniProtKB-UniRule"/>
</dbReference>
<keyword evidence="5 14" id="KW-0808">Transferase</keyword>
<proteinExistence type="inferred from homology"/>
<dbReference type="Gene3D" id="2.40.30.30">
    <property type="entry name" value="Riboflavin kinase-like"/>
    <property type="match status" value="1"/>
</dbReference>
<evidence type="ECO:0000256" key="8">
    <source>
        <dbReference type="ARBA" id="ARBA00022777"/>
    </source>
</evidence>
<dbReference type="GO" id="GO:0003919">
    <property type="term" value="F:FMN adenylyltransferase activity"/>
    <property type="evidence" value="ECO:0007669"/>
    <property type="project" value="UniProtKB-UniRule"/>
</dbReference>
<evidence type="ECO:0000256" key="3">
    <source>
        <dbReference type="ARBA" id="ARBA00022630"/>
    </source>
</evidence>
<comment type="pathway">
    <text evidence="1 14">Cofactor biosynthesis; FAD biosynthesis; FAD from FMN: step 1/1.</text>
</comment>
<dbReference type="InterPro" id="IPR014729">
    <property type="entry name" value="Rossmann-like_a/b/a_fold"/>
</dbReference>
<gene>
    <name evidence="16" type="primary">ribF</name>
    <name evidence="16" type="ORF">F8C90_00435</name>
</gene>
<dbReference type="EC" id="2.7.1.26" evidence="14"/>
<evidence type="ECO:0000256" key="11">
    <source>
        <dbReference type="ARBA" id="ARBA00023268"/>
    </source>
</evidence>
<comment type="catalytic activity">
    <reaction evidence="13 14">
        <text>FMN + ATP + H(+) = FAD + diphosphate</text>
        <dbReference type="Rhea" id="RHEA:17237"/>
        <dbReference type="ChEBI" id="CHEBI:15378"/>
        <dbReference type="ChEBI" id="CHEBI:30616"/>
        <dbReference type="ChEBI" id="CHEBI:33019"/>
        <dbReference type="ChEBI" id="CHEBI:57692"/>
        <dbReference type="ChEBI" id="CHEBI:58210"/>
        <dbReference type="EC" id="2.7.7.2"/>
    </reaction>
</comment>
<evidence type="ECO:0000313" key="16">
    <source>
        <dbReference type="EMBL" id="KAB1642887.1"/>
    </source>
</evidence>
<dbReference type="Gene3D" id="3.40.50.620">
    <property type="entry name" value="HUPs"/>
    <property type="match status" value="1"/>
</dbReference>
<dbReference type="EC" id="2.7.7.2" evidence="14"/>
<dbReference type="GO" id="GO:0009231">
    <property type="term" value="P:riboflavin biosynthetic process"/>
    <property type="evidence" value="ECO:0007669"/>
    <property type="project" value="InterPro"/>
</dbReference>
<evidence type="ECO:0000256" key="4">
    <source>
        <dbReference type="ARBA" id="ARBA00022643"/>
    </source>
</evidence>
<dbReference type="SMART" id="SM00904">
    <property type="entry name" value="Flavokinase"/>
    <property type="match status" value="1"/>
</dbReference>
<evidence type="ECO:0000256" key="7">
    <source>
        <dbReference type="ARBA" id="ARBA00022741"/>
    </source>
</evidence>
<protein>
    <recommendedName>
        <fullName evidence="14">Riboflavin biosynthesis protein</fullName>
    </recommendedName>
    <domain>
        <recommendedName>
            <fullName evidence="14">Riboflavin kinase</fullName>
            <ecNumber evidence="14">2.7.1.26</ecNumber>
        </recommendedName>
        <alternativeName>
            <fullName evidence="14">Flavokinase</fullName>
        </alternativeName>
    </domain>
    <domain>
        <recommendedName>
            <fullName evidence="14">FMN adenylyltransferase</fullName>
            <ecNumber evidence="14">2.7.7.2</ecNumber>
        </recommendedName>
        <alternativeName>
            <fullName evidence="14">FAD pyrophosphorylase</fullName>
        </alternativeName>
        <alternativeName>
            <fullName evidence="14">FAD synthase</fullName>
        </alternativeName>
    </domain>
</protein>
<dbReference type="CDD" id="cd02064">
    <property type="entry name" value="FAD_synthetase_N"/>
    <property type="match status" value="1"/>
</dbReference>
<evidence type="ECO:0000259" key="15">
    <source>
        <dbReference type="SMART" id="SM00904"/>
    </source>
</evidence>
<keyword evidence="11" id="KW-0511">Multifunctional enzyme</keyword>
<dbReference type="Pfam" id="PF06574">
    <property type="entry name" value="FAD_syn"/>
    <property type="match status" value="1"/>
</dbReference>
<dbReference type="GeneID" id="98656867"/>
<dbReference type="RefSeq" id="WP_158048473.1">
    <property type="nucleotide sequence ID" value="NZ_WAJR01000001.1"/>
</dbReference>
<evidence type="ECO:0000256" key="5">
    <source>
        <dbReference type="ARBA" id="ARBA00022679"/>
    </source>
</evidence>
<dbReference type="GO" id="GO:0006747">
    <property type="term" value="P:FAD biosynthetic process"/>
    <property type="evidence" value="ECO:0007669"/>
    <property type="project" value="UniProtKB-UniRule"/>
</dbReference>
<keyword evidence="4 14" id="KW-0288">FMN</keyword>
<dbReference type="InterPro" id="IPR023468">
    <property type="entry name" value="Riboflavin_kinase"/>
</dbReference>
<comment type="catalytic activity">
    <reaction evidence="12 14">
        <text>riboflavin + ATP = FMN + ADP + H(+)</text>
        <dbReference type="Rhea" id="RHEA:14357"/>
        <dbReference type="ChEBI" id="CHEBI:15378"/>
        <dbReference type="ChEBI" id="CHEBI:30616"/>
        <dbReference type="ChEBI" id="CHEBI:57986"/>
        <dbReference type="ChEBI" id="CHEBI:58210"/>
        <dbReference type="ChEBI" id="CHEBI:456216"/>
        <dbReference type="EC" id="2.7.1.26"/>
    </reaction>
</comment>
<dbReference type="EMBL" id="WAJR01000001">
    <property type="protein sequence ID" value="KAB1642887.1"/>
    <property type="molecule type" value="Genomic_DNA"/>
</dbReference>
<name>A0A6N6NV31_9ACTN</name>
<dbReference type="InterPro" id="IPR002606">
    <property type="entry name" value="Riboflavin_kinase_bac"/>
</dbReference>
<sequence length="307" mass="33537">MAEIFNVDESFDRNRFDGACCAFGVFDGVHKGHQALLSCAIEDAAKRGSASFVLTFDTDPDEMFRPNELKKLMTNGDRIQALAASGVDFVAVLPFTREFASLPPEQFLAWTFGEHAPASIHVGCGFRFGARAKGTDETLAAWGSRNMCDVTAHELLCLEGAPVSATRIRGLLSEGAVEEAARLLGKPWKVRGTVVSGRGEGAQMGIRTANLRIPDNLRSIGDGVYAAYVIVDGKRYKAAVNMGVAATFADRTTSNCEAHLLDFDGDIYGHEIELEFIAWLRPMRAFDDVDELIAAIMSNIEWVREHL</sequence>
<dbReference type="PANTHER" id="PTHR22749">
    <property type="entry name" value="RIBOFLAVIN KINASE/FMN ADENYLYLTRANSFERASE"/>
    <property type="match status" value="1"/>
</dbReference>
<keyword evidence="7 14" id="KW-0547">Nucleotide-binding</keyword>
<evidence type="ECO:0000256" key="9">
    <source>
        <dbReference type="ARBA" id="ARBA00022827"/>
    </source>
</evidence>
<dbReference type="SUPFAM" id="SSF82114">
    <property type="entry name" value="Riboflavin kinase-like"/>
    <property type="match status" value="1"/>
</dbReference>
<feature type="domain" description="Riboflavin kinase" evidence="15">
    <location>
        <begin position="183"/>
        <end position="304"/>
    </location>
</feature>
<keyword evidence="8 14" id="KW-0418">Kinase</keyword>
<dbReference type="GO" id="GO:0005524">
    <property type="term" value="F:ATP binding"/>
    <property type="evidence" value="ECO:0007669"/>
    <property type="project" value="UniProtKB-UniRule"/>
</dbReference>
<dbReference type="AlphaFoldDB" id="A0A6N6NV31"/>
<keyword evidence="17" id="KW-1185">Reference proteome</keyword>
<accession>A0A6N6NV31</accession>
<evidence type="ECO:0000256" key="1">
    <source>
        <dbReference type="ARBA" id="ARBA00004726"/>
    </source>
</evidence>
<dbReference type="UniPathway" id="UPA00277">
    <property type="reaction ID" value="UER00407"/>
</dbReference>
<keyword evidence="6 14" id="KW-0548">Nucleotidyltransferase</keyword>
<dbReference type="NCBIfam" id="TIGR00083">
    <property type="entry name" value="ribF"/>
    <property type="match status" value="1"/>
</dbReference>